<dbReference type="Ensembl" id="ENSSORT00005006450.1">
    <property type="protein sequence ID" value="ENSSORP00005006198.1"/>
    <property type="gene ID" value="ENSSORG00005003684.1"/>
</dbReference>
<dbReference type="Pfam" id="PF00080">
    <property type="entry name" value="Sod_Cu"/>
    <property type="match status" value="1"/>
</dbReference>
<proteinExistence type="predicted"/>
<reference evidence="2" key="3">
    <citation type="submission" date="2025-09" db="UniProtKB">
        <authorList>
            <consortium name="Ensembl"/>
        </authorList>
    </citation>
    <scope>IDENTIFICATION</scope>
</reference>
<dbReference type="Proteomes" id="UP000472271">
    <property type="component" value="Chromosome 1"/>
</dbReference>
<dbReference type="AlphaFoldDB" id="A0A672YNR7"/>
<protein>
    <recommendedName>
        <fullName evidence="1">Superoxide dismutase copper/zinc binding domain-containing protein</fullName>
    </recommendedName>
</protein>
<dbReference type="Gene3D" id="2.60.40.200">
    <property type="entry name" value="Superoxide dismutase, copper/zinc binding domain"/>
    <property type="match status" value="1"/>
</dbReference>
<dbReference type="InterPro" id="IPR053257">
    <property type="entry name" value="Cu-only_SOD"/>
</dbReference>
<evidence type="ECO:0000313" key="3">
    <source>
        <dbReference type="Proteomes" id="UP000472271"/>
    </source>
</evidence>
<sequence length="155" mass="17367">MKKQVSAVIWFTQLRNNPLSDVSIFMELSYGNPMMTPTRDHNWHVHTYPISSERDDDEGRCSTTGGHWNPFNIDTGDRSYALHCGPSRPLSCEVGDLSNKHSTINLGTTLGKVEAKNFFTDVSSWLPGSGIIGRSIVIHEENRGGNFHENYRKGS</sequence>
<evidence type="ECO:0000259" key="1">
    <source>
        <dbReference type="Pfam" id="PF00080"/>
    </source>
</evidence>
<dbReference type="PANTHER" id="PTHR20910">
    <property type="entry name" value="AGAP001623-PA"/>
    <property type="match status" value="1"/>
</dbReference>
<dbReference type="SUPFAM" id="SSF49329">
    <property type="entry name" value="Cu,Zn superoxide dismutase-like"/>
    <property type="match status" value="1"/>
</dbReference>
<dbReference type="GO" id="GO:0006801">
    <property type="term" value="P:superoxide metabolic process"/>
    <property type="evidence" value="ECO:0007669"/>
    <property type="project" value="InterPro"/>
</dbReference>
<reference evidence="2" key="1">
    <citation type="submission" date="2019-06" db="EMBL/GenBank/DDBJ databases">
        <authorList>
            <consortium name="Wellcome Sanger Institute Data Sharing"/>
        </authorList>
    </citation>
    <scope>NUCLEOTIDE SEQUENCE [LARGE SCALE GENOMIC DNA]</scope>
</reference>
<organism evidence="2 3">
    <name type="scientific">Sphaeramia orbicularis</name>
    <name type="common">orbiculate cardinalfish</name>
    <dbReference type="NCBI Taxonomy" id="375764"/>
    <lineage>
        <taxon>Eukaryota</taxon>
        <taxon>Metazoa</taxon>
        <taxon>Chordata</taxon>
        <taxon>Craniata</taxon>
        <taxon>Vertebrata</taxon>
        <taxon>Euteleostomi</taxon>
        <taxon>Actinopterygii</taxon>
        <taxon>Neopterygii</taxon>
        <taxon>Teleostei</taxon>
        <taxon>Neoteleostei</taxon>
        <taxon>Acanthomorphata</taxon>
        <taxon>Gobiaria</taxon>
        <taxon>Kurtiformes</taxon>
        <taxon>Apogonoidei</taxon>
        <taxon>Apogonidae</taxon>
        <taxon>Apogoninae</taxon>
        <taxon>Sphaeramia</taxon>
    </lineage>
</organism>
<accession>A0A672YNR7</accession>
<feature type="domain" description="Superoxide dismutase copper/zinc binding" evidence="1">
    <location>
        <begin position="6"/>
        <end position="142"/>
    </location>
</feature>
<dbReference type="InterPro" id="IPR001424">
    <property type="entry name" value="SOD_Cu_Zn_dom"/>
</dbReference>
<dbReference type="GO" id="GO:0046872">
    <property type="term" value="F:metal ion binding"/>
    <property type="evidence" value="ECO:0007669"/>
    <property type="project" value="InterPro"/>
</dbReference>
<evidence type="ECO:0000313" key="2">
    <source>
        <dbReference type="Ensembl" id="ENSSORP00005006198.1"/>
    </source>
</evidence>
<name>A0A672YNR7_9TELE</name>
<dbReference type="PANTHER" id="PTHR20910:SF1">
    <property type="entry name" value="SUPEROXIDE DISMUTASE COPPER_ZINC BINDING DOMAIN-CONTAINING PROTEIN"/>
    <property type="match status" value="1"/>
</dbReference>
<reference evidence="2" key="2">
    <citation type="submission" date="2025-08" db="UniProtKB">
        <authorList>
            <consortium name="Ensembl"/>
        </authorList>
    </citation>
    <scope>IDENTIFICATION</scope>
</reference>
<keyword evidence="3" id="KW-1185">Reference proteome</keyword>
<dbReference type="InterPro" id="IPR036423">
    <property type="entry name" value="SOD-like_Cu/Zn_dom_sf"/>
</dbReference>